<gene>
    <name evidence="2" type="ORF">B0A48_10580</name>
</gene>
<evidence type="ECO:0000256" key="1">
    <source>
        <dbReference type="SAM" id="MobiDB-lite"/>
    </source>
</evidence>
<proteinExistence type="predicted"/>
<protein>
    <submittedName>
        <fullName evidence="2">Uncharacterized protein</fullName>
    </submittedName>
</protein>
<comment type="caution">
    <text evidence="2">The sequence shown here is derived from an EMBL/GenBank/DDBJ whole genome shotgun (WGS) entry which is preliminary data.</text>
</comment>
<evidence type="ECO:0000313" key="2">
    <source>
        <dbReference type="EMBL" id="OQO03938.1"/>
    </source>
</evidence>
<feature type="compositionally biased region" description="Polar residues" evidence="1">
    <location>
        <begin position="86"/>
        <end position="96"/>
    </location>
</feature>
<feature type="region of interest" description="Disordered" evidence="1">
    <location>
        <begin position="70"/>
        <end position="99"/>
    </location>
</feature>
<dbReference type="Proteomes" id="UP000192596">
    <property type="component" value="Unassembled WGS sequence"/>
</dbReference>
<name>A0A1V8SY86_9PEZI</name>
<dbReference type="EMBL" id="NAJO01000023">
    <property type="protein sequence ID" value="OQO03938.1"/>
    <property type="molecule type" value="Genomic_DNA"/>
</dbReference>
<feature type="compositionally biased region" description="Basic and acidic residues" evidence="1">
    <location>
        <begin position="244"/>
        <end position="263"/>
    </location>
</feature>
<dbReference type="AlphaFoldDB" id="A0A1V8SY86"/>
<dbReference type="InParanoid" id="A0A1V8SY86"/>
<feature type="region of interest" description="Disordered" evidence="1">
    <location>
        <begin position="226"/>
        <end position="279"/>
    </location>
</feature>
<reference evidence="3" key="1">
    <citation type="submission" date="2017-03" db="EMBL/GenBank/DDBJ databases">
        <title>Genomes of endolithic fungi from Antarctica.</title>
        <authorList>
            <person name="Coleine C."/>
            <person name="Masonjones S."/>
            <person name="Stajich J.E."/>
        </authorList>
    </citation>
    <scope>NUCLEOTIDE SEQUENCE [LARGE SCALE GENOMIC DNA]</scope>
    <source>
        <strain evidence="3">CCFEE 5527</strain>
    </source>
</reference>
<sequence>MSRNYYRGFEIHRLPARMVVPPTSMLSLDDDIATTASHAAQTSQWSAINREANEIKDSTDVDSNDLVNGLPVDTQAPHGGLRDDSVNTSPIQTLDGATTPLAAPRNALPLHLVPLPNHSVPGSHTSQSALPPHPPFNLSPLSAPIHNLATATLIDPTYYYTMVRQHSLTDTPRPYPSELFAHRNHAVILDIEQMLADFHLQLKGCHVWADDAALRDLWMRLKQAGKGMRRLEQPQPETGAEVGTQREEERSILDSEAEIHSDSNGESGGDSAGDSGVEA</sequence>
<organism evidence="2 3">
    <name type="scientific">Cryoendolithus antarcticus</name>
    <dbReference type="NCBI Taxonomy" id="1507870"/>
    <lineage>
        <taxon>Eukaryota</taxon>
        <taxon>Fungi</taxon>
        <taxon>Dikarya</taxon>
        <taxon>Ascomycota</taxon>
        <taxon>Pezizomycotina</taxon>
        <taxon>Dothideomycetes</taxon>
        <taxon>Dothideomycetidae</taxon>
        <taxon>Cladosporiales</taxon>
        <taxon>Cladosporiaceae</taxon>
        <taxon>Cryoendolithus</taxon>
    </lineage>
</organism>
<evidence type="ECO:0000313" key="3">
    <source>
        <dbReference type="Proteomes" id="UP000192596"/>
    </source>
</evidence>
<keyword evidence="3" id="KW-1185">Reference proteome</keyword>
<accession>A0A1V8SY86</accession>